<keyword evidence="1" id="KW-0812">Transmembrane</keyword>
<proteinExistence type="predicted"/>
<keyword evidence="1" id="KW-1133">Transmembrane helix</keyword>
<sequence>MDLFGLLYVRLAFNPSPPQFLLIAHIIKLRVMLIGLLKIIVLTKLNLINRCKLICFVIKD</sequence>
<feature type="transmembrane region" description="Helical" evidence="1">
    <location>
        <begin position="20"/>
        <end position="42"/>
    </location>
</feature>
<keyword evidence="1" id="KW-0472">Membrane</keyword>
<evidence type="ECO:0000313" key="2">
    <source>
        <dbReference type="EMBL" id="KXN69831.1"/>
    </source>
</evidence>
<name>A0A137P4H6_CONC2</name>
<accession>A0A137P4H6</accession>
<keyword evidence="3" id="KW-1185">Reference proteome</keyword>
<gene>
    <name evidence="2" type="ORF">CONCODRAFT_79134</name>
</gene>
<reference evidence="2 3" key="1">
    <citation type="journal article" date="2015" name="Genome Biol. Evol.">
        <title>Phylogenomic analyses indicate that early fungi evolved digesting cell walls of algal ancestors of land plants.</title>
        <authorList>
            <person name="Chang Y."/>
            <person name="Wang S."/>
            <person name="Sekimoto S."/>
            <person name="Aerts A.L."/>
            <person name="Choi C."/>
            <person name="Clum A."/>
            <person name="LaButti K.M."/>
            <person name="Lindquist E.A."/>
            <person name="Yee Ngan C."/>
            <person name="Ohm R.A."/>
            <person name="Salamov A.A."/>
            <person name="Grigoriev I.V."/>
            <person name="Spatafora J.W."/>
            <person name="Berbee M.L."/>
        </authorList>
    </citation>
    <scope>NUCLEOTIDE SEQUENCE [LARGE SCALE GENOMIC DNA]</scope>
    <source>
        <strain evidence="2 3">NRRL 28638</strain>
    </source>
</reference>
<organism evidence="2 3">
    <name type="scientific">Conidiobolus coronatus (strain ATCC 28846 / CBS 209.66 / NRRL 28638)</name>
    <name type="common">Delacroixia coronata</name>
    <dbReference type="NCBI Taxonomy" id="796925"/>
    <lineage>
        <taxon>Eukaryota</taxon>
        <taxon>Fungi</taxon>
        <taxon>Fungi incertae sedis</taxon>
        <taxon>Zoopagomycota</taxon>
        <taxon>Entomophthoromycotina</taxon>
        <taxon>Entomophthoromycetes</taxon>
        <taxon>Entomophthorales</taxon>
        <taxon>Ancylistaceae</taxon>
        <taxon>Conidiobolus</taxon>
    </lineage>
</organism>
<dbReference type="AlphaFoldDB" id="A0A137P4H6"/>
<protein>
    <submittedName>
        <fullName evidence="2">Uncharacterized protein</fullName>
    </submittedName>
</protein>
<dbReference type="Proteomes" id="UP000070444">
    <property type="component" value="Unassembled WGS sequence"/>
</dbReference>
<evidence type="ECO:0000313" key="3">
    <source>
        <dbReference type="Proteomes" id="UP000070444"/>
    </source>
</evidence>
<evidence type="ECO:0000256" key="1">
    <source>
        <dbReference type="SAM" id="Phobius"/>
    </source>
</evidence>
<dbReference type="EMBL" id="KQ964522">
    <property type="protein sequence ID" value="KXN69831.1"/>
    <property type="molecule type" value="Genomic_DNA"/>
</dbReference>